<evidence type="ECO:0000256" key="9">
    <source>
        <dbReference type="RuleBase" id="RU368035"/>
    </source>
</evidence>
<comment type="catalytic activity">
    <reaction evidence="1 9">
        <text>riboflavin(in) = riboflavin(out)</text>
        <dbReference type="Rhea" id="RHEA:35015"/>
        <dbReference type="ChEBI" id="CHEBI:57986"/>
    </reaction>
</comment>
<feature type="transmembrane region" description="Helical" evidence="9">
    <location>
        <begin position="97"/>
        <end position="120"/>
    </location>
</feature>
<feature type="transmembrane region" description="Helical" evidence="9">
    <location>
        <begin position="301"/>
        <end position="320"/>
    </location>
</feature>
<feature type="transmembrane region" description="Helical" evidence="9">
    <location>
        <begin position="264"/>
        <end position="281"/>
    </location>
</feature>
<evidence type="ECO:0000313" key="11">
    <source>
        <dbReference type="Proteomes" id="UP000230750"/>
    </source>
</evidence>
<proteinExistence type="inferred from homology"/>
<evidence type="ECO:0000256" key="2">
    <source>
        <dbReference type="ARBA" id="ARBA00004651"/>
    </source>
</evidence>
<dbReference type="GO" id="GO:0032217">
    <property type="term" value="F:riboflavin transmembrane transporter activity"/>
    <property type="evidence" value="ECO:0007669"/>
    <property type="project" value="UniProtKB-UniRule"/>
</dbReference>
<keyword evidence="11" id="KW-1185">Reference proteome</keyword>
<evidence type="ECO:0000256" key="5">
    <source>
        <dbReference type="ARBA" id="ARBA00022475"/>
    </source>
</evidence>
<keyword evidence="4 9" id="KW-0813">Transport</keyword>
<dbReference type="PANTHER" id="PTHR12929:SF10">
    <property type="entry name" value="RIBOFLAVIN TRANSPORTER"/>
    <property type="match status" value="1"/>
</dbReference>
<feature type="transmembrane region" description="Helical" evidence="9">
    <location>
        <begin position="31"/>
        <end position="55"/>
    </location>
</feature>
<evidence type="ECO:0000256" key="1">
    <source>
        <dbReference type="ARBA" id="ARBA00000215"/>
    </source>
</evidence>
<evidence type="ECO:0000256" key="4">
    <source>
        <dbReference type="ARBA" id="ARBA00022448"/>
    </source>
</evidence>
<keyword evidence="6 9" id="KW-0812">Transmembrane</keyword>
<evidence type="ECO:0000256" key="6">
    <source>
        <dbReference type="ARBA" id="ARBA00022692"/>
    </source>
</evidence>
<dbReference type="AlphaFoldDB" id="A0A2G8L330"/>
<comment type="subcellular location">
    <subcellularLocation>
        <location evidence="2 9">Cell membrane</location>
        <topology evidence="2 9">Multi-pass membrane protein</topology>
    </subcellularLocation>
</comment>
<comment type="caution">
    <text evidence="10">The sequence shown here is derived from an EMBL/GenBank/DDBJ whole genome shotgun (WGS) entry which is preliminary data.</text>
</comment>
<reference evidence="10 11" key="1">
    <citation type="journal article" date="2017" name="PLoS Biol.">
        <title>The sea cucumber genome provides insights into morphological evolution and visceral regeneration.</title>
        <authorList>
            <person name="Zhang X."/>
            <person name="Sun L."/>
            <person name="Yuan J."/>
            <person name="Sun Y."/>
            <person name="Gao Y."/>
            <person name="Zhang L."/>
            <person name="Li S."/>
            <person name="Dai H."/>
            <person name="Hamel J.F."/>
            <person name="Liu C."/>
            <person name="Yu Y."/>
            <person name="Liu S."/>
            <person name="Lin W."/>
            <person name="Guo K."/>
            <person name="Jin S."/>
            <person name="Xu P."/>
            <person name="Storey K.B."/>
            <person name="Huan P."/>
            <person name="Zhang T."/>
            <person name="Zhou Y."/>
            <person name="Zhang J."/>
            <person name="Lin C."/>
            <person name="Li X."/>
            <person name="Xing L."/>
            <person name="Huo D."/>
            <person name="Sun M."/>
            <person name="Wang L."/>
            <person name="Mercier A."/>
            <person name="Li F."/>
            <person name="Yang H."/>
            <person name="Xiang J."/>
        </authorList>
    </citation>
    <scope>NUCLEOTIDE SEQUENCE [LARGE SCALE GENOMIC DNA]</scope>
    <source>
        <strain evidence="10">Shaxun</strain>
        <tissue evidence="10">Muscle</tissue>
    </source>
</reference>
<organism evidence="10 11">
    <name type="scientific">Stichopus japonicus</name>
    <name type="common">Sea cucumber</name>
    <dbReference type="NCBI Taxonomy" id="307972"/>
    <lineage>
        <taxon>Eukaryota</taxon>
        <taxon>Metazoa</taxon>
        <taxon>Echinodermata</taxon>
        <taxon>Eleutherozoa</taxon>
        <taxon>Echinozoa</taxon>
        <taxon>Holothuroidea</taxon>
        <taxon>Aspidochirotacea</taxon>
        <taxon>Aspidochirotida</taxon>
        <taxon>Stichopodidae</taxon>
        <taxon>Apostichopus</taxon>
    </lineage>
</organism>
<keyword evidence="5 9" id="KW-1003">Cell membrane</keyword>
<feature type="transmembrane region" description="Helical" evidence="9">
    <location>
        <begin position="67"/>
        <end position="85"/>
    </location>
</feature>
<gene>
    <name evidence="10" type="ORF">BSL78_08443</name>
</gene>
<feature type="transmembrane region" description="Helical" evidence="9">
    <location>
        <begin position="7"/>
        <end position="25"/>
    </location>
</feature>
<feature type="transmembrane region" description="Helical" evidence="9">
    <location>
        <begin position="132"/>
        <end position="152"/>
    </location>
</feature>
<dbReference type="PANTHER" id="PTHR12929">
    <property type="entry name" value="SOLUTE CARRIER FAMILY 52"/>
    <property type="match status" value="1"/>
</dbReference>
<evidence type="ECO:0000256" key="7">
    <source>
        <dbReference type="ARBA" id="ARBA00022989"/>
    </source>
</evidence>
<sequence length="404" mass="44526">MFGQGSWIALNGLWVELPVLVSLGIPEGFNIATWLVLIIQLANVGPLLFTIINYLTPSRFHLELQTNYIITALGAVVTFLLIFLWDEYSVWKLTGKTHSTALLICAFVLSIVDCTSSVAFTPFMSRFKSVYVTWYFIGEGFSALTPSIFALVQGVASNTECIANQTFIYENDTHEIRCYSWVSRQKAPRFGPGIYFTFLFAMAAACFTSFLLLNILPLSRREQQVTDSTNQSKANDSYQYEMVADGDIKQTKSNIGTPVPKKPIRFYLSVFTILGIVNALSNSVLPSVQSFSAGAYGLKTYLVAATLACVSKPLAAFFVLVKPMNKLLFVGGVALLGISVGSYCMLTAFMSPSPPMQQTATGRALICTVVELGVGEWEREGWESGRGYRLVAKLRHGGQNILQF</sequence>
<evidence type="ECO:0000256" key="3">
    <source>
        <dbReference type="ARBA" id="ARBA00006366"/>
    </source>
</evidence>
<comment type="similarity">
    <text evidence="3 9">Belongs to the riboflavin transporter family.</text>
</comment>
<feature type="transmembrane region" description="Helical" evidence="9">
    <location>
        <begin position="327"/>
        <end position="350"/>
    </location>
</feature>
<evidence type="ECO:0000313" key="10">
    <source>
        <dbReference type="EMBL" id="PIK54666.1"/>
    </source>
</evidence>
<dbReference type="Pfam" id="PF06237">
    <property type="entry name" value="SLC52_ribofla_tr"/>
    <property type="match status" value="1"/>
</dbReference>
<comment type="function">
    <text evidence="9">Plasma membrane transporter mediating the uptake by cells of the water soluble vitamin B2/riboflavin that plays a key role in biochemical oxidation-reduction reactions of the carbohydrate, lipid, and amino acid metabolism.</text>
</comment>
<protein>
    <recommendedName>
        <fullName evidence="9">Riboflavin transporter</fullName>
    </recommendedName>
</protein>
<evidence type="ECO:0000256" key="8">
    <source>
        <dbReference type="ARBA" id="ARBA00023136"/>
    </source>
</evidence>
<accession>A0A2G8L330</accession>
<feature type="transmembrane region" description="Helical" evidence="9">
    <location>
        <begin position="194"/>
        <end position="216"/>
    </location>
</feature>
<dbReference type="EMBL" id="MRZV01000239">
    <property type="protein sequence ID" value="PIK54666.1"/>
    <property type="molecule type" value="Genomic_DNA"/>
</dbReference>
<dbReference type="InterPro" id="IPR009357">
    <property type="entry name" value="Riboflavin_transptr"/>
</dbReference>
<name>A0A2G8L330_STIJA</name>
<dbReference type="OrthoDB" id="9995836at2759"/>
<keyword evidence="7 9" id="KW-1133">Transmembrane helix</keyword>
<dbReference type="Proteomes" id="UP000230750">
    <property type="component" value="Unassembled WGS sequence"/>
</dbReference>
<dbReference type="GO" id="GO:0005886">
    <property type="term" value="C:plasma membrane"/>
    <property type="evidence" value="ECO:0007669"/>
    <property type="project" value="UniProtKB-SubCell"/>
</dbReference>
<keyword evidence="8 9" id="KW-0472">Membrane</keyword>